<feature type="active site" evidence="4">
    <location>
        <position position="197"/>
    </location>
</feature>
<feature type="binding site" evidence="3">
    <location>
        <position position="177"/>
    </location>
    <ligand>
        <name>Zn(2+)</name>
        <dbReference type="ChEBI" id="CHEBI:29105"/>
    </ligand>
</feature>
<name>A0A1G7Q246_9BACT</name>
<dbReference type="EMBL" id="LT629690">
    <property type="protein sequence ID" value="SDF92657.1"/>
    <property type="molecule type" value="Genomic_DNA"/>
</dbReference>
<dbReference type="Pfam" id="PF20511">
    <property type="entry name" value="PMI_typeI_cat"/>
    <property type="match status" value="1"/>
</dbReference>
<dbReference type="Gene3D" id="2.60.120.10">
    <property type="entry name" value="Jelly Rolls"/>
    <property type="match status" value="2"/>
</dbReference>
<dbReference type="InterPro" id="IPR051804">
    <property type="entry name" value="Carb_Metab_Reg_Kinase/Isom"/>
</dbReference>
<keyword evidence="2 3" id="KW-0862">Zinc</keyword>
<dbReference type="Proteomes" id="UP000182427">
    <property type="component" value="Chromosome I"/>
</dbReference>
<protein>
    <submittedName>
        <fullName evidence="6">Mannose-6-phosphate isomerase, type 1</fullName>
    </submittedName>
</protein>
<dbReference type="SUPFAM" id="SSF51182">
    <property type="entry name" value="RmlC-like cupins"/>
    <property type="match status" value="1"/>
</dbReference>
<evidence type="ECO:0000259" key="5">
    <source>
        <dbReference type="Pfam" id="PF20511"/>
    </source>
</evidence>
<dbReference type="PIRSF" id="PIRSF036894">
    <property type="entry name" value="PMI_Firm_short"/>
    <property type="match status" value="1"/>
</dbReference>
<evidence type="ECO:0000256" key="4">
    <source>
        <dbReference type="PIRSR" id="PIRSR036894-2"/>
    </source>
</evidence>
<dbReference type="RefSeq" id="WP_083346470.1">
    <property type="nucleotide sequence ID" value="NZ_LT629690.1"/>
</dbReference>
<evidence type="ECO:0000256" key="3">
    <source>
        <dbReference type="PIRSR" id="PIRSR036894-1"/>
    </source>
</evidence>
<dbReference type="GO" id="GO:0004476">
    <property type="term" value="F:mannose-6-phosphate isomerase activity"/>
    <property type="evidence" value="ECO:0007669"/>
    <property type="project" value="InterPro"/>
</dbReference>
<keyword evidence="6" id="KW-0413">Isomerase</keyword>
<comment type="cofactor">
    <cofactor evidence="3">
        <name>Zn(2+)</name>
        <dbReference type="ChEBI" id="CHEBI:29105"/>
    </cofactor>
    <text evidence="3">Binds 1 zinc ion per subunit.</text>
</comment>
<dbReference type="GO" id="GO:0008270">
    <property type="term" value="F:zinc ion binding"/>
    <property type="evidence" value="ECO:0007669"/>
    <property type="project" value="InterPro"/>
</dbReference>
<dbReference type="AlphaFoldDB" id="A0A1G7Q246"/>
<evidence type="ECO:0000313" key="6">
    <source>
        <dbReference type="EMBL" id="SDF92657.1"/>
    </source>
</evidence>
<evidence type="ECO:0000313" key="7">
    <source>
        <dbReference type="Proteomes" id="UP000182427"/>
    </source>
</evidence>
<organism evidence="6 7">
    <name type="scientific">Terriglobus roseus</name>
    <dbReference type="NCBI Taxonomy" id="392734"/>
    <lineage>
        <taxon>Bacteria</taxon>
        <taxon>Pseudomonadati</taxon>
        <taxon>Acidobacteriota</taxon>
        <taxon>Terriglobia</taxon>
        <taxon>Terriglobales</taxon>
        <taxon>Acidobacteriaceae</taxon>
        <taxon>Terriglobus</taxon>
    </lineage>
</organism>
<keyword evidence="7" id="KW-1185">Reference proteome</keyword>
<proteinExistence type="predicted"/>
<dbReference type="PANTHER" id="PTHR42742:SF3">
    <property type="entry name" value="FRUCTOKINASE"/>
    <property type="match status" value="1"/>
</dbReference>
<dbReference type="GO" id="GO:0005975">
    <property type="term" value="P:carbohydrate metabolic process"/>
    <property type="evidence" value="ECO:0007669"/>
    <property type="project" value="InterPro"/>
</dbReference>
<dbReference type="InterPro" id="IPR046457">
    <property type="entry name" value="PMI_typeI_cat"/>
</dbReference>
<gene>
    <name evidence="6" type="ORF">SAMN05444167_3719</name>
</gene>
<evidence type="ECO:0000256" key="1">
    <source>
        <dbReference type="ARBA" id="ARBA00022723"/>
    </source>
</evidence>
<feature type="binding site" evidence="3">
    <location>
        <position position="119"/>
    </location>
    <ligand>
        <name>Zn(2+)</name>
        <dbReference type="ChEBI" id="CHEBI:29105"/>
    </ligand>
</feature>
<dbReference type="InterPro" id="IPR011051">
    <property type="entry name" value="RmlC_Cupin_sf"/>
</dbReference>
<feature type="domain" description="Phosphomannose isomerase type I catalytic" evidence="5">
    <location>
        <begin position="7"/>
        <end position="112"/>
    </location>
</feature>
<dbReference type="PANTHER" id="PTHR42742">
    <property type="entry name" value="TRANSCRIPTIONAL REPRESSOR MPRA"/>
    <property type="match status" value="1"/>
</dbReference>
<dbReference type="InterPro" id="IPR014628">
    <property type="entry name" value="Man6P_isomerase_Firm_short"/>
</dbReference>
<dbReference type="OrthoDB" id="9808275at2"/>
<sequence>MSTLNPFRLHPSFSERTWGRRDLKPWYPDWVERDAKYKDPIGEAWLTGPQSLVNDGDYAGETLASLAGKEPVRLLGILAKEKEFPLLMKLLFPDDKLSVQVHPNDEEAAALNIGRGKTECWYILDAEPGATVACGLKQGTTLDGLRDAIANGTAENLLEHIPVVAGDMVFVDAGTVHAIGPGVTILETQQTSDTTYRLYDYGRPRELHVDKGLAVSKVTTRAGKVEAKPISVDGREGKRLIQEKYFTVDSFSLKIGDTIEFENPGDKPYCLTAIGGDAQVIVVGEALTELPASTSVIVPADVARVTVRADSALELVRATP</sequence>
<dbReference type="CDD" id="cd07010">
    <property type="entry name" value="cupin_PMI_type_I_N_bac"/>
    <property type="match status" value="1"/>
</dbReference>
<feature type="binding site" evidence="3">
    <location>
        <position position="102"/>
    </location>
    <ligand>
        <name>Zn(2+)</name>
        <dbReference type="ChEBI" id="CHEBI:29105"/>
    </ligand>
</feature>
<keyword evidence="1 3" id="KW-0479">Metal-binding</keyword>
<accession>A0A1G7Q246</accession>
<dbReference type="InterPro" id="IPR014710">
    <property type="entry name" value="RmlC-like_jellyroll"/>
</dbReference>
<evidence type="ECO:0000256" key="2">
    <source>
        <dbReference type="ARBA" id="ARBA00022833"/>
    </source>
</evidence>
<reference evidence="6 7" key="1">
    <citation type="submission" date="2016-10" db="EMBL/GenBank/DDBJ databases">
        <authorList>
            <person name="de Groot N.N."/>
        </authorList>
    </citation>
    <scope>NUCLEOTIDE SEQUENCE [LARGE SCALE GENOMIC DNA]</scope>
    <source>
        <strain evidence="6 7">GAS232</strain>
    </source>
</reference>